<name>A0A2S7U049_9BACT</name>
<dbReference type="Proteomes" id="UP000239907">
    <property type="component" value="Unassembled WGS sequence"/>
</dbReference>
<gene>
    <name evidence="2" type="ORF">BSZ32_07455</name>
</gene>
<reference evidence="2 3" key="1">
    <citation type="submission" date="2016-12" db="EMBL/GenBank/DDBJ databases">
        <title>Study of bacterial adaptation to deep sea.</title>
        <authorList>
            <person name="Song J."/>
            <person name="Yoshizawa S."/>
            <person name="Kogure K."/>
        </authorList>
    </citation>
    <scope>NUCLEOTIDE SEQUENCE [LARGE SCALE GENOMIC DNA]</scope>
    <source>
        <strain evidence="2 3">SAORIC-165</strain>
    </source>
</reference>
<dbReference type="Gene3D" id="2.60.40.1610">
    <property type="entry name" value="Domain of unknown function DUF1254"/>
    <property type="match status" value="1"/>
</dbReference>
<dbReference type="OrthoDB" id="9802600at2"/>
<accession>A0A2S7U049</accession>
<comment type="caution">
    <text evidence="2">The sequence shown here is derived from an EMBL/GenBank/DDBJ whole genome shotgun (WGS) entry which is preliminary data.</text>
</comment>
<sequence length="103" mass="11407">MLAEDAKQTIGERMLHHRAIDAAVWAMPLMNFKFYRDALADAGVGPNDVGDYSKLQDWKFQTATPNNTTPYILSYWNLKDGPIVVEMPASVEGVGVFGTIMDA</sequence>
<organism evidence="2 3">
    <name type="scientific">Rubritalea profundi</name>
    <dbReference type="NCBI Taxonomy" id="1658618"/>
    <lineage>
        <taxon>Bacteria</taxon>
        <taxon>Pseudomonadati</taxon>
        <taxon>Verrucomicrobiota</taxon>
        <taxon>Verrucomicrobiia</taxon>
        <taxon>Verrucomicrobiales</taxon>
        <taxon>Rubritaleaceae</taxon>
        <taxon>Rubritalea</taxon>
    </lineage>
</organism>
<feature type="domain" description="DUF1254" evidence="1">
    <location>
        <begin position="60"/>
        <end position="103"/>
    </location>
</feature>
<dbReference type="Pfam" id="PF06863">
    <property type="entry name" value="DUF1254"/>
    <property type="match status" value="1"/>
</dbReference>
<evidence type="ECO:0000259" key="1">
    <source>
        <dbReference type="Pfam" id="PF06863"/>
    </source>
</evidence>
<protein>
    <recommendedName>
        <fullName evidence="1">DUF1254 domain-containing protein</fullName>
    </recommendedName>
</protein>
<dbReference type="InterPro" id="IPR010679">
    <property type="entry name" value="DUF1254"/>
</dbReference>
<proteinExistence type="predicted"/>
<dbReference type="SUPFAM" id="SSF160935">
    <property type="entry name" value="VPA0735-like"/>
    <property type="match status" value="1"/>
</dbReference>
<evidence type="ECO:0000313" key="3">
    <source>
        <dbReference type="Proteomes" id="UP000239907"/>
    </source>
</evidence>
<evidence type="ECO:0000313" key="2">
    <source>
        <dbReference type="EMBL" id="PQJ28365.1"/>
    </source>
</evidence>
<dbReference type="EMBL" id="MQWA01000001">
    <property type="protein sequence ID" value="PQJ28365.1"/>
    <property type="molecule type" value="Genomic_DNA"/>
</dbReference>
<dbReference type="InterPro" id="IPR037050">
    <property type="entry name" value="DUF1254_sf"/>
</dbReference>
<dbReference type="AlphaFoldDB" id="A0A2S7U049"/>
<keyword evidence="3" id="KW-1185">Reference proteome</keyword>